<feature type="signal peptide" evidence="1">
    <location>
        <begin position="1"/>
        <end position="25"/>
    </location>
</feature>
<protein>
    <submittedName>
        <fullName evidence="2">Uncharacterized protein</fullName>
    </submittedName>
</protein>
<reference evidence="2" key="3">
    <citation type="submission" date="2023-05" db="EMBL/GenBank/DDBJ databases">
        <authorList>
            <person name="Smith C.H."/>
        </authorList>
    </citation>
    <scope>NUCLEOTIDE SEQUENCE</scope>
    <source>
        <strain evidence="2">CHS0354</strain>
        <tissue evidence="2">Mantle</tissue>
    </source>
</reference>
<evidence type="ECO:0000313" key="3">
    <source>
        <dbReference type="Proteomes" id="UP001195483"/>
    </source>
</evidence>
<gene>
    <name evidence="2" type="ORF">CHS0354_031437</name>
</gene>
<reference evidence="2" key="1">
    <citation type="journal article" date="2021" name="Genome Biol. Evol.">
        <title>A High-Quality Reference Genome for a Parasitic Bivalve with Doubly Uniparental Inheritance (Bivalvia: Unionida).</title>
        <authorList>
            <person name="Smith C.H."/>
        </authorList>
    </citation>
    <scope>NUCLEOTIDE SEQUENCE</scope>
    <source>
        <strain evidence="2">CHS0354</strain>
    </source>
</reference>
<sequence length="139" mass="16090">MQSTSVPCRRKMLLLLRTLLRSAFASRNYENHKLREDTYGIIYPSIPEKLLPVSLASQENDSDIARKMKRNYFIIYLPARNVKLDEPVLSESKSSSLSCLSSISGEVIFFREEKPNQSRLDKRKNEAALFRNESLIMMD</sequence>
<proteinExistence type="predicted"/>
<comment type="caution">
    <text evidence="2">The sequence shown here is derived from an EMBL/GenBank/DDBJ whole genome shotgun (WGS) entry which is preliminary data.</text>
</comment>
<keyword evidence="1" id="KW-0732">Signal</keyword>
<dbReference type="AlphaFoldDB" id="A0AAE0SH77"/>
<keyword evidence="3" id="KW-1185">Reference proteome</keyword>
<dbReference type="Proteomes" id="UP001195483">
    <property type="component" value="Unassembled WGS sequence"/>
</dbReference>
<accession>A0AAE0SH77</accession>
<name>A0AAE0SH77_9BIVA</name>
<evidence type="ECO:0000313" key="2">
    <source>
        <dbReference type="EMBL" id="KAK3591935.1"/>
    </source>
</evidence>
<dbReference type="EMBL" id="JAEAOA010001885">
    <property type="protein sequence ID" value="KAK3591935.1"/>
    <property type="molecule type" value="Genomic_DNA"/>
</dbReference>
<organism evidence="2 3">
    <name type="scientific">Potamilus streckersoni</name>
    <dbReference type="NCBI Taxonomy" id="2493646"/>
    <lineage>
        <taxon>Eukaryota</taxon>
        <taxon>Metazoa</taxon>
        <taxon>Spiralia</taxon>
        <taxon>Lophotrochozoa</taxon>
        <taxon>Mollusca</taxon>
        <taxon>Bivalvia</taxon>
        <taxon>Autobranchia</taxon>
        <taxon>Heteroconchia</taxon>
        <taxon>Palaeoheterodonta</taxon>
        <taxon>Unionida</taxon>
        <taxon>Unionoidea</taxon>
        <taxon>Unionidae</taxon>
        <taxon>Ambleminae</taxon>
        <taxon>Lampsilini</taxon>
        <taxon>Potamilus</taxon>
    </lineage>
</organism>
<evidence type="ECO:0000256" key="1">
    <source>
        <dbReference type="SAM" id="SignalP"/>
    </source>
</evidence>
<reference evidence="2" key="2">
    <citation type="journal article" date="2021" name="Genome Biol. Evol.">
        <title>Developing a high-quality reference genome for a parasitic bivalve with doubly uniparental inheritance (Bivalvia: Unionida).</title>
        <authorList>
            <person name="Smith C.H."/>
        </authorList>
    </citation>
    <scope>NUCLEOTIDE SEQUENCE</scope>
    <source>
        <strain evidence="2">CHS0354</strain>
        <tissue evidence="2">Mantle</tissue>
    </source>
</reference>
<feature type="chain" id="PRO_5042252159" evidence="1">
    <location>
        <begin position="26"/>
        <end position="139"/>
    </location>
</feature>